<accession>A0A921GF66</accession>
<proteinExistence type="predicted"/>
<dbReference type="RefSeq" id="WP_274958713.1">
    <property type="nucleotide sequence ID" value="NZ_DYWQ01000048.1"/>
</dbReference>
<dbReference type="EMBL" id="DYWQ01000048">
    <property type="protein sequence ID" value="HJF44734.1"/>
    <property type="molecule type" value="Genomic_DNA"/>
</dbReference>
<protein>
    <submittedName>
        <fullName evidence="1">ABC transporter</fullName>
    </submittedName>
</protein>
<dbReference type="InterPro" id="IPR024524">
    <property type="entry name" value="DUF3800"/>
</dbReference>
<reference evidence="1" key="2">
    <citation type="submission" date="2021-09" db="EMBL/GenBank/DDBJ databases">
        <authorList>
            <person name="Gilroy R."/>
        </authorList>
    </citation>
    <scope>NUCLEOTIDE SEQUENCE</scope>
    <source>
        <strain evidence="1">CHK124-7917</strain>
    </source>
</reference>
<gene>
    <name evidence="1" type="ORF">K8U72_02975</name>
</gene>
<organism evidence="1 2">
    <name type="scientific">Thermophilibacter provencensis</name>
    <dbReference type="NCBI Taxonomy" id="1852386"/>
    <lineage>
        <taxon>Bacteria</taxon>
        <taxon>Bacillati</taxon>
        <taxon>Actinomycetota</taxon>
        <taxon>Coriobacteriia</taxon>
        <taxon>Coriobacteriales</taxon>
        <taxon>Atopobiaceae</taxon>
        <taxon>Thermophilibacter</taxon>
    </lineage>
</organism>
<dbReference type="Proteomes" id="UP000697330">
    <property type="component" value="Unassembled WGS sequence"/>
</dbReference>
<comment type="caution">
    <text evidence="1">The sequence shown here is derived from an EMBL/GenBank/DDBJ whole genome shotgun (WGS) entry which is preliminary data.</text>
</comment>
<evidence type="ECO:0000313" key="1">
    <source>
        <dbReference type="EMBL" id="HJF44734.1"/>
    </source>
</evidence>
<dbReference type="AlphaFoldDB" id="A0A921GF66"/>
<name>A0A921GF66_9ACTN</name>
<reference evidence="1" key="1">
    <citation type="journal article" date="2021" name="PeerJ">
        <title>Extensive microbial diversity within the chicken gut microbiome revealed by metagenomics and culture.</title>
        <authorList>
            <person name="Gilroy R."/>
            <person name="Ravi A."/>
            <person name="Getino M."/>
            <person name="Pursley I."/>
            <person name="Horton D.L."/>
            <person name="Alikhan N.F."/>
            <person name="Baker D."/>
            <person name="Gharbi K."/>
            <person name="Hall N."/>
            <person name="Watson M."/>
            <person name="Adriaenssens E.M."/>
            <person name="Foster-Nyarko E."/>
            <person name="Jarju S."/>
            <person name="Secka A."/>
            <person name="Antonio M."/>
            <person name="Oren A."/>
            <person name="Chaudhuri R.R."/>
            <person name="La Ragione R."/>
            <person name="Hildebrand F."/>
            <person name="Pallen M.J."/>
        </authorList>
    </citation>
    <scope>NUCLEOTIDE SEQUENCE</scope>
    <source>
        <strain evidence="1">CHK124-7917</strain>
    </source>
</reference>
<evidence type="ECO:0000313" key="2">
    <source>
        <dbReference type="Proteomes" id="UP000697330"/>
    </source>
</evidence>
<dbReference type="Pfam" id="PF12686">
    <property type="entry name" value="DUF3800"/>
    <property type="match status" value="1"/>
</dbReference>
<sequence length="227" mass="26338">MRELSVFVDESGADGLDSDYYLLTLVFHDQSAPLADSVSRYEQSLVARGLPNLPFHASPLMNGHDDYSFMSVEDRLRLLAAFRVLFRYLPIRYKTFSYRKREFADAEHLSERMRRDVVNFLFDNLDYLQQFDRVKVYYDGGQHAVTQAIHDALEYALAREAVVFRADSPSEYRLSQAADYACAVELTALKYQAHEETATDRRFFGPWGTFRRNVLKTVRKKMFVGTP</sequence>